<accession>A0A9P3BKF6</accession>
<dbReference type="Gene3D" id="3.30.70.1350">
    <property type="entry name" value="Cation efflux protein, cytoplasmic domain"/>
    <property type="match status" value="1"/>
</dbReference>
<dbReference type="InterPro" id="IPR036837">
    <property type="entry name" value="Cation_efflux_CTD_sf"/>
</dbReference>
<dbReference type="Proteomes" id="UP001043456">
    <property type="component" value="Unassembled WGS sequence"/>
</dbReference>
<name>A0A9P3BKF6_9EURO</name>
<organism evidence="1 2">
    <name type="scientific">Aspergillus pseudoviridinutans</name>
    <dbReference type="NCBI Taxonomy" id="1517512"/>
    <lineage>
        <taxon>Eukaryota</taxon>
        <taxon>Fungi</taxon>
        <taxon>Dikarya</taxon>
        <taxon>Ascomycota</taxon>
        <taxon>Pezizomycotina</taxon>
        <taxon>Eurotiomycetes</taxon>
        <taxon>Eurotiomycetidae</taxon>
        <taxon>Eurotiales</taxon>
        <taxon>Aspergillaceae</taxon>
        <taxon>Aspergillus</taxon>
        <taxon>Aspergillus subgen. Fumigati</taxon>
    </lineage>
</organism>
<dbReference type="AlphaFoldDB" id="A0A9P3BKF6"/>
<comment type="caution">
    <text evidence="1">The sequence shown here is derived from an EMBL/GenBank/DDBJ whole genome shotgun (WGS) entry which is preliminary data.</text>
</comment>
<evidence type="ECO:0000313" key="2">
    <source>
        <dbReference type="Proteomes" id="UP001043456"/>
    </source>
</evidence>
<sequence>MTHAPLIADPFCAYISGHRLLVEVDIVVKDSASLRATHDVAEEVQIKFGSLPDVERAMCTLALRLPTNRSIS</sequence>
<dbReference type="OrthoDB" id="78296at2759"/>
<keyword evidence="2" id="KW-1185">Reference proteome</keyword>
<dbReference type="RefSeq" id="XP_043161706.1">
    <property type="nucleotide sequence ID" value="XM_043305771.1"/>
</dbReference>
<dbReference type="SUPFAM" id="SSF160240">
    <property type="entry name" value="Cation efflux protein cytoplasmic domain-like"/>
    <property type="match status" value="1"/>
</dbReference>
<gene>
    <name evidence="1" type="ORF">Asppvi_009925</name>
</gene>
<reference evidence="1 2" key="1">
    <citation type="submission" date="2018-10" db="EMBL/GenBank/DDBJ databases">
        <title>Pan-genome distribution and transcriptional activeness of fungal secondary metabolism genes in Aspergillus section Fumigati.</title>
        <authorList>
            <person name="Takahashi H."/>
            <person name="Umemura M."/>
            <person name="Ninomiya A."/>
            <person name="Kusuya Y."/>
            <person name="Urayama S."/>
            <person name="Shimizu M."/>
            <person name="Watanabe A."/>
            <person name="Kamei K."/>
            <person name="Yaguchi T."/>
            <person name="Hagiwara D."/>
        </authorList>
    </citation>
    <scope>NUCLEOTIDE SEQUENCE [LARGE SCALE GENOMIC DNA]</scope>
    <source>
        <strain evidence="1 2">IFM 55266</strain>
    </source>
</reference>
<evidence type="ECO:0000313" key="1">
    <source>
        <dbReference type="EMBL" id="GIJ90960.1"/>
    </source>
</evidence>
<dbReference type="EMBL" id="BHVY01000007">
    <property type="protein sequence ID" value="GIJ90960.1"/>
    <property type="molecule type" value="Genomic_DNA"/>
</dbReference>
<dbReference type="GeneID" id="67008535"/>
<proteinExistence type="predicted"/>
<protein>
    <submittedName>
        <fullName evidence="1">Uncharacterized protein</fullName>
    </submittedName>
</protein>